<name>A0A7Z1AZL8_9PSEU</name>
<evidence type="ECO:0008006" key="4">
    <source>
        <dbReference type="Google" id="ProtNLM"/>
    </source>
</evidence>
<organism evidence="2 3">
    <name type="scientific">Actinophytocola xinjiangensis</name>
    <dbReference type="NCBI Taxonomy" id="485602"/>
    <lineage>
        <taxon>Bacteria</taxon>
        <taxon>Bacillati</taxon>
        <taxon>Actinomycetota</taxon>
        <taxon>Actinomycetes</taxon>
        <taxon>Pseudonocardiales</taxon>
        <taxon>Pseudonocardiaceae</taxon>
    </lineage>
</organism>
<evidence type="ECO:0000313" key="2">
    <source>
        <dbReference type="EMBL" id="OLF12115.1"/>
    </source>
</evidence>
<keyword evidence="3" id="KW-1185">Reference proteome</keyword>
<sequence length="106" mass="11537">MPPPEIEMNPQGVRDAAAQLRESGQTAKDRMGSLFTSGNEASAAHPGWQVSAALRECGHTWWKEMTTLVDQTAWIAWKIDQSATTTHQADTATRDDMTSVLGGLHS</sequence>
<comment type="caution">
    <text evidence="2">The sequence shown here is derived from an EMBL/GenBank/DDBJ whole genome shotgun (WGS) entry which is preliminary data.</text>
</comment>
<dbReference type="RefSeq" id="WP_075132304.1">
    <property type="nucleotide sequence ID" value="NZ_MSIF01000003.1"/>
</dbReference>
<dbReference type="Proteomes" id="UP000185696">
    <property type="component" value="Unassembled WGS sequence"/>
</dbReference>
<dbReference type="OrthoDB" id="3694137at2"/>
<proteinExistence type="predicted"/>
<reference evidence="2 3" key="1">
    <citation type="submission" date="2016-12" db="EMBL/GenBank/DDBJ databases">
        <title>The draft genome sequence of Actinophytocola xinjiangensis.</title>
        <authorList>
            <person name="Wang W."/>
            <person name="Yuan L."/>
        </authorList>
    </citation>
    <scope>NUCLEOTIDE SEQUENCE [LARGE SCALE GENOMIC DNA]</scope>
    <source>
        <strain evidence="2 3">CGMCC 4.4663</strain>
    </source>
</reference>
<feature type="region of interest" description="Disordered" evidence="1">
    <location>
        <begin position="19"/>
        <end position="42"/>
    </location>
</feature>
<protein>
    <recommendedName>
        <fullName evidence="4">Excreted virulence factor EspC (Type VII ESX diderm)</fullName>
    </recommendedName>
</protein>
<evidence type="ECO:0000313" key="3">
    <source>
        <dbReference type="Proteomes" id="UP000185696"/>
    </source>
</evidence>
<dbReference type="AlphaFoldDB" id="A0A7Z1AZL8"/>
<accession>A0A7Z1AZL8</accession>
<gene>
    <name evidence="2" type="ORF">BLA60_08840</name>
</gene>
<dbReference type="EMBL" id="MSIF01000003">
    <property type="protein sequence ID" value="OLF12115.1"/>
    <property type="molecule type" value="Genomic_DNA"/>
</dbReference>
<dbReference type="Gene3D" id="1.10.287.1060">
    <property type="entry name" value="ESAT-6-like"/>
    <property type="match status" value="1"/>
</dbReference>
<evidence type="ECO:0000256" key="1">
    <source>
        <dbReference type="SAM" id="MobiDB-lite"/>
    </source>
</evidence>